<organism evidence="3 4">
    <name type="scientific">Cordyceps confragosa</name>
    <name type="common">Lecanicillium lecanii</name>
    <dbReference type="NCBI Taxonomy" id="2714763"/>
    <lineage>
        <taxon>Eukaryota</taxon>
        <taxon>Fungi</taxon>
        <taxon>Dikarya</taxon>
        <taxon>Ascomycota</taxon>
        <taxon>Pezizomycotina</taxon>
        <taxon>Sordariomycetes</taxon>
        <taxon>Hypocreomycetidae</taxon>
        <taxon>Hypocreales</taxon>
        <taxon>Cordycipitaceae</taxon>
        <taxon>Akanthomyces</taxon>
    </lineage>
</organism>
<accession>A0A179ICK3</accession>
<gene>
    <name evidence="3" type="ORF">LLEC1_06073</name>
</gene>
<dbReference type="AlphaFoldDB" id="A0A179ICK3"/>
<comment type="caution">
    <text evidence="3">The sequence shown here is derived from an EMBL/GenBank/DDBJ whole genome shotgun (WGS) entry which is preliminary data.</text>
</comment>
<feature type="transmembrane region" description="Helical" evidence="2">
    <location>
        <begin position="51"/>
        <end position="71"/>
    </location>
</feature>
<evidence type="ECO:0000313" key="4">
    <source>
        <dbReference type="Proteomes" id="UP000243081"/>
    </source>
</evidence>
<protein>
    <recommendedName>
        <fullName evidence="5">Major facilitator superfamily (MFS) profile domain-containing protein</fullName>
    </recommendedName>
</protein>
<evidence type="ECO:0000313" key="3">
    <source>
        <dbReference type="EMBL" id="OAQ99370.1"/>
    </source>
</evidence>
<reference evidence="3 4" key="1">
    <citation type="submission" date="2016-03" db="EMBL/GenBank/DDBJ databases">
        <title>Fine-scale spatial genetic structure of a fungal parasite of coffee scale insects.</title>
        <authorList>
            <person name="Jackson D."/>
            <person name="Zemenick K.A."/>
            <person name="Malloure B."/>
            <person name="Quandt C.A."/>
            <person name="James T.Y."/>
        </authorList>
    </citation>
    <scope>NUCLEOTIDE SEQUENCE [LARGE SCALE GENOMIC DNA]</scope>
    <source>
        <strain evidence="3 4">UM487</strain>
    </source>
</reference>
<dbReference type="EMBL" id="LUKN01002264">
    <property type="protein sequence ID" value="OAQ99370.1"/>
    <property type="molecule type" value="Genomic_DNA"/>
</dbReference>
<keyword evidence="4" id="KW-1185">Reference proteome</keyword>
<sequence length="84" mass="9429">MSPAADREAAPLLADRREPEDALTSSVDTICAVDFDPDGDRENPLEWTTPYKWFIVFLLAMSAFTVYVNLLPCEPTFLSAHTQH</sequence>
<dbReference type="OrthoDB" id="5296287at2759"/>
<keyword evidence="2" id="KW-0472">Membrane</keyword>
<name>A0A179ICK3_CORDF</name>
<feature type="compositionally biased region" description="Basic and acidic residues" evidence="1">
    <location>
        <begin position="1"/>
        <end position="20"/>
    </location>
</feature>
<proteinExistence type="predicted"/>
<evidence type="ECO:0000256" key="1">
    <source>
        <dbReference type="SAM" id="MobiDB-lite"/>
    </source>
</evidence>
<keyword evidence="2" id="KW-1133">Transmembrane helix</keyword>
<evidence type="ECO:0008006" key="5">
    <source>
        <dbReference type="Google" id="ProtNLM"/>
    </source>
</evidence>
<keyword evidence="2" id="KW-0812">Transmembrane</keyword>
<dbReference type="Proteomes" id="UP000243081">
    <property type="component" value="Unassembled WGS sequence"/>
</dbReference>
<feature type="region of interest" description="Disordered" evidence="1">
    <location>
        <begin position="1"/>
        <end position="25"/>
    </location>
</feature>
<evidence type="ECO:0000256" key="2">
    <source>
        <dbReference type="SAM" id="Phobius"/>
    </source>
</evidence>